<dbReference type="GO" id="GO:0006817">
    <property type="term" value="P:phosphate ion transport"/>
    <property type="evidence" value="ECO:0007669"/>
    <property type="project" value="TreeGrafter"/>
</dbReference>
<evidence type="ECO:0000313" key="9">
    <source>
        <dbReference type="EMBL" id="KIX97476.1"/>
    </source>
</evidence>
<dbReference type="Pfam" id="PF03105">
    <property type="entry name" value="SPX"/>
    <property type="match status" value="2"/>
</dbReference>
<dbReference type="GO" id="GO:0005315">
    <property type="term" value="F:phosphate transmembrane transporter activity"/>
    <property type="evidence" value="ECO:0007669"/>
    <property type="project" value="TreeGrafter"/>
</dbReference>
<dbReference type="Pfam" id="PF03600">
    <property type="entry name" value="CitMHS"/>
    <property type="match status" value="1"/>
</dbReference>
<dbReference type="VEuPathDB" id="FungiDB:Z520_06928"/>
<evidence type="ECO:0000259" key="8">
    <source>
        <dbReference type="PROSITE" id="PS51382"/>
    </source>
</evidence>
<gene>
    <name evidence="9" type="ORF">Z520_06928</name>
</gene>
<dbReference type="OrthoDB" id="10260443at2759"/>
<reference evidence="9 10" key="1">
    <citation type="submission" date="2015-01" db="EMBL/GenBank/DDBJ databases">
        <title>The Genome Sequence of Fonsecaea multimorphosa CBS 102226.</title>
        <authorList>
            <consortium name="The Broad Institute Genomics Platform"/>
            <person name="Cuomo C."/>
            <person name="de Hoog S."/>
            <person name="Gorbushina A."/>
            <person name="Stielow B."/>
            <person name="Teixiera M."/>
            <person name="Abouelleil A."/>
            <person name="Chapman S.B."/>
            <person name="Priest M."/>
            <person name="Young S.K."/>
            <person name="Wortman J."/>
            <person name="Nusbaum C."/>
            <person name="Birren B."/>
        </authorList>
    </citation>
    <scope>NUCLEOTIDE SEQUENCE [LARGE SCALE GENOMIC DNA]</scope>
    <source>
        <strain evidence="9 10">CBS 102226</strain>
    </source>
</reference>
<dbReference type="PROSITE" id="PS51382">
    <property type="entry name" value="SPX"/>
    <property type="match status" value="1"/>
</dbReference>
<evidence type="ECO:0000256" key="5">
    <source>
        <dbReference type="ARBA" id="ARBA00023136"/>
    </source>
</evidence>
<feature type="compositionally biased region" description="Basic residues" evidence="6">
    <location>
        <begin position="246"/>
        <end position="256"/>
    </location>
</feature>
<dbReference type="CDD" id="cd14478">
    <property type="entry name" value="SPX_PHO87_PHO90_like"/>
    <property type="match status" value="1"/>
</dbReference>
<dbReference type="PANTHER" id="PTHR10283:SF92">
    <property type="entry name" value="LOW-AFFINITY PHOSPHATE TRANSPORTER PHO91"/>
    <property type="match status" value="1"/>
</dbReference>
<feature type="transmembrane region" description="Helical" evidence="7">
    <location>
        <begin position="874"/>
        <end position="897"/>
    </location>
</feature>
<feature type="domain" description="SPX" evidence="8">
    <location>
        <begin position="83"/>
        <end position="360"/>
    </location>
</feature>
<feature type="transmembrane region" description="Helical" evidence="7">
    <location>
        <begin position="511"/>
        <end position="544"/>
    </location>
</feature>
<feature type="transmembrane region" description="Helical" evidence="7">
    <location>
        <begin position="789"/>
        <end position="808"/>
    </location>
</feature>
<evidence type="ECO:0000256" key="3">
    <source>
        <dbReference type="ARBA" id="ARBA00022692"/>
    </source>
</evidence>
<keyword evidence="5 7" id="KW-0472">Membrane</keyword>
<feature type="compositionally biased region" description="Acidic residues" evidence="6">
    <location>
        <begin position="228"/>
        <end position="241"/>
    </location>
</feature>
<feature type="transmembrane region" description="Helical" evidence="7">
    <location>
        <begin position="477"/>
        <end position="499"/>
    </location>
</feature>
<keyword evidence="4 7" id="KW-1133">Transmembrane helix</keyword>
<accession>A0A0D2IKD0</accession>
<feature type="transmembrane region" description="Helical" evidence="7">
    <location>
        <begin position="736"/>
        <end position="754"/>
    </location>
</feature>
<dbReference type="AlphaFoldDB" id="A0A0D2IKD0"/>
<dbReference type="GeneID" id="27712674"/>
<feature type="compositionally biased region" description="Basic and acidic residues" evidence="6">
    <location>
        <begin position="49"/>
        <end position="67"/>
    </location>
</feature>
<feature type="transmembrane region" description="Helical" evidence="7">
    <location>
        <begin position="829"/>
        <end position="862"/>
    </location>
</feature>
<keyword evidence="3 7" id="KW-0812">Transmembrane</keyword>
<feature type="transmembrane region" description="Helical" evidence="7">
    <location>
        <begin position="654"/>
        <end position="672"/>
    </location>
</feature>
<dbReference type="STRING" id="1442371.A0A0D2IKD0"/>
<protein>
    <recommendedName>
        <fullName evidence="8">SPX domain-containing protein</fullName>
    </recommendedName>
</protein>
<feature type="region of interest" description="Disordered" evidence="6">
    <location>
        <begin position="1"/>
        <end position="67"/>
    </location>
</feature>
<dbReference type="RefSeq" id="XP_016631599.1">
    <property type="nucleotide sequence ID" value="XM_016777428.1"/>
</dbReference>
<feature type="transmembrane region" description="Helical" evidence="7">
    <location>
        <begin position="692"/>
        <end position="716"/>
    </location>
</feature>
<feature type="region of interest" description="Disordered" evidence="6">
    <location>
        <begin position="220"/>
        <end position="277"/>
    </location>
</feature>
<evidence type="ECO:0000256" key="7">
    <source>
        <dbReference type="SAM" id="Phobius"/>
    </source>
</evidence>
<feature type="transmembrane region" description="Helical" evidence="7">
    <location>
        <begin position="564"/>
        <end position="586"/>
    </location>
</feature>
<keyword evidence="10" id="KW-1185">Reference proteome</keyword>
<evidence type="ECO:0000256" key="4">
    <source>
        <dbReference type="ARBA" id="ARBA00022989"/>
    </source>
</evidence>
<dbReference type="Proteomes" id="UP000053411">
    <property type="component" value="Unassembled WGS sequence"/>
</dbReference>
<sequence>MRGSQPRSSLGHSQSRNSDIRPFQSESLDPAAPGGPPIELATFTGAESSRTERDRDRGTGRDARRSQKRLLKLEELADRDDEMKFSHSIQFNAVPDWSSHYISYSNLKKLIYSLEKQINRRTGEVQPQDEENTALLGGSLDPDTTFKRMLDSELDKVCSFYRLKELEIFGELDQLLKDVDGYKVETHDVDMEDVVEAENRRKAMRSSSIFNVPFRRRRRTSTMSVSLEEPEGDDSDSDAEDNAAMIRKKPSGRPRSKSTWNTDGSDHSAVAESREDLRAPDSPVFLRRRPSLAMELEASDPGHLSSLYDSGINLKKRIIGIYVSLCELKSFIQLNHTGFKKAAKKYDKVCNRDIRKDYMEKSVNPSYPFQEKTMTHLDENIAKVEKAYADVVTKGDQNMARRELRLHLREHVVWERNTVWREMIGIERKAQAANFGIRQTLLGGVQDPSKARLQGDREAIDTKEIVTPVGRYRCPKWLFSGTFFTLLGILAVFVALLYIPIMKRPEQQNCLAMLVFVSLLWATEVIPLFVTSLLIPFLVVVLRIMRSEDKPHHRLNPKDATKSVFAAMWTPVIMLLLGGFTIAAALSKYHIAKMMATFVLSKAGTKARNVLITNMFVGMFLSMWISNVAAPVLCFSIIQPILRNLPADSNMSKALILGIALASNIGGAASPIASPQNIIALQNMKPQPSWGIWFFIALPVCILSIILIWLLLVVTFKPGKGTTIVPIRPMKDKLNGVQYFIILVTLITIALWCASHQLESVFGDMGVVAIIPLVLFFGTGILTKEDFNNFLWTIIILAAGGLSLGRAVSSSGLLHSIAKGITERVDSLSIYGVLVVFASLVLVVATFISHTVAALIILPLVAQVGESMKEPHPNLLVMGAALMCSAAMGLPTSGFPNMTAIMMEVPETGVRYLRVKHFLTRGVPASVITFAIVITVGYGLMMAAGL</sequence>
<feature type="transmembrane region" description="Helical" evidence="7">
    <location>
        <begin position="761"/>
        <end position="783"/>
    </location>
</feature>
<feature type="compositionally biased region" description="Polar residues" evidence="6">
    <location>
        <begin position="1"/>
        <end position="17"/>
    </location>
</feature>
<dbReference type="CDD" id="cd01115">
    <property type="entry name" value="SLC13_permease"/>
    <property type="match status" value="1"/>
</dbReference>
<feature type="transmembrane region" description="Helical" evidence="7">
    <location>
        <begin position="918"/>
        <end position="941"/>
    </location>
</feature>
<dbReference type="InterPro" id="IPR004331">
    <property type="entry name" value="SPX_dom"/>
</dbReference>
<dbReference type="InterPro" id="IPR004680">
    <property type="entry name" value="Cit_transptr-like_dom"/>
</dbReference>
<organism evidence="9 10">
    <name type="scientific">Fonsecaea multimorphosa CBS 102226</name>
    <dbReference type="NCBI Taxonomy" id="1442371"/>
    <lineage>
        <taxon>Eukaryota</taxon>
        <taxon>Fungi</taxon>
        <taxon>Dikarya</taxon>
        <taxon>Ascomycota</taxon>
        <taxon>Pezizomycotina</taxon>
        <taxon>Eurotiomycetes</taxon>
        <taxon>Chaetothyriomycetidae</taxon>
        <taxon>Chaetothyriales</taxon>
        <taxon>Herpotrichiellaceae</taxon>
        <taxon>Fonsecaea</taxon>
    </lineage>
</organism>
<evidence type="ECO:0000313" key="10">
    <source>
        <dbReference type="Proteomes" id="UP000053411"/>
    </source>
</evidence>
<keyword evidence="2" id="KW-0813">Transport</keyword>
<evidence type="ECO:0000256" key="6">
    <source>
        <dbReference type="SAM" id="MobiDB-lite"/>
    </source>
</evidence>
<dbReference type="GO" id="GO:0005886">
    <property type="term" value="C:plasma membrane"/>
    <property type="evidence" value="ECO:0007669"/>
    <property type="project" value="TreeGrafter"/>
</dbReference>
<comment type="subcellular location">
    <subcellularLocation>
        <location evidence="1">Membrane</location>
        <topology evidence="1">Multi-pass membrane protein</topology>
    </subcellularLocation>
</comment>
<proteinExistence type="predicted"/>
<name>A0A0D2IKD0_9EURO</name>
<dbReference type="GO" id="GO:0006797">
    <property type="term" value="P:polyphosphate metabolic process"/>
    <property type="evidence" value="ECO:0007669"/>
    <property type="project" value="TreeGrafter"/>
</dbReference>
<dbReference type="EMBL" id="KN848074">
    <property type="protein sequence ID" value="KIX97476.1"/>
    <property type="molecule type" value="Genomic_DNA"/>
</dbReference>
<dbReference type="PANTHER" id="PTHR10283">
    <property type="entry name" value="SOLUTE CARRIER FAMILY 13 MEMBER"/>
    <property type="match status" value="1"/>
</dbReference>
<evidence type="ECO:0000256" key="1">
    <source>
        <dbReference type="ARBA" id="ARBA00004141"/>
    </source>
</evidence>
<evidence type="ECO:0000256" key="2">
    <source>
        <dbReference type="ARBA" id="ARBA00022448"/>
    </source>
</evidence>
<feature type="transmembrane region" description="Helical" evidence="7">
    <location>
        <begin position="616"/>
        <end position="642"/>
    </location>
</feature>